<evidence type="ECO:0000256" key="8">
    <source>
        <dbReference type="ARBA" id="ARBA00031908"/>
    </source>
</evidence>
<name>A0A235F672_9BACL</name>
<evidence type="ECO:0000256" key="12">
    <source>
        <dbReference type="HAMAP-Rule" id="MF_00741"/>
    </source>
</evidence>
<dbReference type="Proteomes" id="UP000215059">
    <property type="component" value="Unassembled WGS sequence"/>
</dbReference>
<dbReference type="EC" id="6.3.3.1" evidence="3 12"/>
<evidence type="ECO:0000313" key="15">
    <source>
        <dbReference type="EMBL" id="OYD56791.1"/>
    </source>
</evidence>
<evidence type="ECO:0000256" key="2">
    <source>
        <dbReference type="ARBA" id="ARBA00010280"/>
    </source>
</evidence>
<organism evidence="15 16">
    <name type="scientific">Fictibacillus aquaticus</name>
    <dbReference type="NCBI Taxonomy" id="2021314"/>
    <lineage>
        <taxon>Bacteria</taxon>
        <taxon>Bacillati</taxon>
        <taxon>Bacillota</taxon>
        <taxon>Bacilli</taxon>
        <taxon>Bacillales</taxon>
        <taxon>Fictibacillaceae</taxon>
        <taxon>Fictibacillus</taxon>
    </lineage>
</organism>
<dbReference type="InterPro" id="IPR036676">
    <property type="entry name" value="PurM-like_C_sf"/>
</dbReference>
<keyword evidence="5 12" id="KW-0436">Ligase</keyword>
<dbReference type="GO" id="GO:0005524">
    <property type="term" value="F:ATP binding"/>
    <property type="evidence" value="ECO:0007669"/>
    <property type="project" value="UniProtKB-KW"/>
</dbReference>
<comment type="subcellular location">
    <subcellularLocation>
        <location evidence="12">Cytoplasm</location>
    </subcellularLocation>
</comment>
<dbReference type="EMBL" id="NOII01000011">
    <property type="protein sequence ID" value="OYD56791.1"/>
    <property type="molecule type" value="Genomic_DNA"/>
</dbReference>
<keyword evidence="16" id="KW-1185">Reference proteome</keyword>
<accession>A0A235F672</accession>
<dbReference type="InterPro" id="IPR010918">
    <property type="entry name" value="PurM-like_C_dom"/>
</dbReference>
<dbReference type="OrthoDB" id="9802507at2"/>
<dbReference type="Pfam" id="PF00586">
    <property type="entry name" value="AIRS"/>
    <property type="match status" value="1"/>
</dbReference>
<dbReference type="PANTHER" id="PTHR10520:SF12">
    <property type="entry name" value="TRIFUNCTIONAL PURINE BIOSYNTHETIC PROTEIN ADENOSINE-3"/>
    <property type="match status" value="1"/>
</dbReference>
<dbReference type="SUPFAM" id="SSF56042">
    <property type="entry name" value="PurM C-terminal domain-like"/>
    <property type="match status" value="1"/>
</dbReference>
<evidence type="ECO:0000256" key="3">
    <source>
        <dbReference type="ARBA" id="ARBA00013047"/>
    </source>
</evidence>
<dbReference type="Pfam" id="PF02769">
    <property type="entry name" value="AIRS_C"/>
    <property type="match status" value="1"/>
</dbReference>
<keyword evidence="12" id="KW-0658">Purine biosynthesis</keyword>
<dbReference type="GO" id="GO:0005829">
    <property type="term" value="C:cytosol"/>
    <property type="evidence" value="ECO:0007669"/>
    <property type="project" value="TreeGrafter"/>
</dbReference>
<feature type="domain" description="PurM-like C-terminal" evidence="14">
    <location>
        <begin position="173"/>
        <end position="339"/>
    </location>
</feature>
<comment type="catalytic activity">
    <reaction evidence="11 12">
        <text>2-formamido-N(1)-(5-O-phospho-beta-D-ribosyl)acetamidine + ATP = 5-amino-1-(5-phospho-beta-D-ribosyl)imidazole + ADP + phosphate + H(+)</text>
        <dbReference type="Rhea" id="RHEA:23032"/>
        <dbReference type="ChEBI" id="CHEBI:15378"/>
        <dbReference type="ChEBI" id="CHEBI:30616"/>
        <dbReference type="ChEBI" id="CHEBI:43474"/>
        <dbReference type="ChEBI" id="CHEBI:137981"/>
        <dbReference type="ChEBI" id="CHEBI:147287"/>
        <dbReference type="ChEBI" id="CHEBI:456216"/>
        <dbReference type="EC" id="6.3.3.1"/>
    </reaction>
</comment>
<keyword evidence="7 12" id="KW-0067">ATP-binding</keyword>
<dbReference type="NCBIfam" id="TIGR00878">
    <property type="entry name" value="purM"/>
    <property type="match status" value="1"/>
</dbReference>
<evidence type="ECO:0000259" key="14">
    <source>
        <dbReference type="Pfam" id="PF02769"/>
    </source>
</evidence>
<dbReference type="GO" id="GO:0004641">
    <property type="term" value="F:phosphoribosylformylglycinamidine cyclo-ligase activity"/>
    <property type="evidence" value="ECO:0007669"/>
    <property type="project" value="UniProtKB-UniRule"/>
</dbReference>
<keyword evidence="12" id="KW-0963">Cytoplasm</keyword>
<dbReference type="InterPro" id="IPR016188">
    <property type="entry name" value="PurM-like_N"/>
</dbReference>
<reference evidence="15 16" key="1">
    <citation type="submission" date="2017-07" db="EMBL/GenBank/DDBJ databases">
        <title>Fictibacillus sp. nov. GDSW-R2A3 Genome sequencing and assembly.</title>
        <authorList>
            <person name="Mayilraj S."/>
        </authorList>
    </citation>
    <scope>NUCLEOTIDE SEQUENCE [LARGE SCALE GENOMIC DNA]</scope>
    <source>
        <strain evidence="15 16">GDSW-R2A3</strain>
    </source>
</reference>
<evidence type="ECO:0000313" key="16">
    <source>
        <dbReference type="Proteomes" id="UP000215059"/>
    </source>
</evidence>
<evidence type="ECO:0000259" key="13">
    <source>
        <dbReference type="Pfam" id="PF00586"/>
    </source>
</evidence>
<evidence type="ECO:0000256" key="11">
    <source>
        <dbReference type="ARBA" id="ARBA00049057"/>
    </source>
</evidence>
<evidence type="ECO:0000256" key="9">
    <source>
        <dbReference type="ARBA" id="ARBA00032931"/>
    </source>
</evidence>
<evidence type="ECO:0000256" key="5">
    <source>
        <dbReference type="ARBA" id="ARBA00022598"/>
    </source>
</evidence>
<feature type="domain" description="PurM-like N-terminal" evidence="13">
    <location>
        <begin position="56"/>
        <end position="161"/>
    </location>
</feature>
<evidence type="ECO:0000256" key="4">
    <source>
        <dbReference type="ARBA" id="ARBA00020367"/>
    </source>
</evidence>
<evidence type="ECO:0000256" key="7">
    <source>
        <dbReference type="ARBA" id="ARBA00022840"/>
    </source>
</evidence>
<evidence type="ECO:0000256" key="6">
    <source>
        <dbReference type="ARBA" id="ARBA00022741"/>
    </source>
</evidence>
<evidence type="ECO:0000256" key="10">
    <source>
        <dbReference type="ARBA" id="ARBA00033093"/>
    </source>
</evidence>
<dbReference type="GO" id="GO:0046084">
    <property type="term" value="P:adenine biosynthetic process"/>
    <property type="evidence" value="ECO:0007669"/>
    <property type="project" value="TreeGrafter"/>
</dbReference>
<dbReference type="Gene3D" id="3.30.1330.10">
    <property type="entry name" value="PurM-like, N-terminal domain"/>
    <property type="match status" value="1"/>
</dbReference>
<dbReference type="GO" id="GO:0006189">
    <property type="term" value="P:'de novo' IMP biosynthetic process"/>
    <property type="evidence" value="ECO:0007669"/>
    <property type="project" value="UniProtKB-UniRule"/>
</dbReference>
<protein>
    <recommendedName>
        <fullName evidence="4 12">Phosphoribosylformylglycinamidine cyclo-ligase</fullName>
        <ecNumber evidence="3 12">6.3.3.1</ecNumber>
    </recommendedName>
    <alternativeName>
        <fullName evidence="9 12">AIR synthase</fullName>
    </alternativeName>
    <alternativeName>
        <fullName evidence="10 12">AIRS</fullName>
    </alternativeName>
    <alternativeName>
        <fullName evidence="8 12">Phosphoribosyl-aminoimidazole synthetase</fullName>
    </alternativeName>
</protein>
<comment type="caution">
    <text evidence="15">The sequence shown here is derived from an EMBL/GenBank/DDBJ whole genome shotgun (WGS) entry which is preliminary data.</text>
</comment>
<dbReference type="Gene3D" id="3.90.650.10">
    <property type="entry name" value="PurM-like C-terminal domain"/>
    <property type="match status" value="1"/>
</dbReference>
<dbReference type="InterPro" id="IPR036921">
    <property type="entry name" value="PurM-like_N_sf"/>
</dbReference>
<dbReference type="InterPro" id="IPR004733">
    <property type="entry name" value="PurM_cligase"/>
</dbReference>
<dbReference type="PANTHER" id="PTHR10520">
    <property type="entry name" value="TRIFUNCTIONAL PURINE BIOSYNTHETIC PROTEIN ADENOSINE-3-RELATED"/>
    <property type="match status" value="1"/>
</dbReference>
<dbReference type="UniPathway" id="UPA00074">
    <property type="reaction ID" value="UER00129"/>
</dbReference>
<dbReference type="CDD" id="cd02196">
    <property type="entry name" value="PurM"/>
    <property type="match status" value="1"/>
</dbReference>
<dbReference type="HAMAP" id="MF_00741">
    <property type="entry name" value="AIRS"/>
    <property type="match status" value="1"/>
</dbReference>
<gene>
    <name evidence="12" type="primary">purM</name>
    <name evidence="15" type="ORF">CGZ90_17455</name>
</gene>
<dbReference type="RefSeq" id="WP_094253806.1">
    <property type="nucleotide sequence ID" value="NZ_JBHLXL010000002.1"/>
</dbReference>
<dbReference type="FunFam" id="3.90.650.10:FF:000001">
    <property type="entry name" value="Phosphoribosylformylglycinamidine cyclo-ligase"/>
    <property type="match status" value="1"/>
</dbReference>
<comment type="pathway">
    <text evidence="1 12">Purine metabolism; IMP biosynthesis via de novo pathway; 5-amino-1-(5-phospho-D-ribosyl)imidazole from N(2)-formyl-N(1)-(5-phospho-D-ribosyl)glycinamide: step 2/2.</text>
</comment>
<dbReference type="FunFam" id="3.30.1330.10:FF:000001">
    <property type="entry name" value="Phosphoribosylformylglycinamidine cyclo-ligase"/>
    <property type="match status" value="1"/>
</dbReference>
<keyword evidence="6 12" id="KW-0547">Nucleotide-binding</keyword>
<dbReference type="AlphaFoldDB" id="A0A235F672"/>
<sequence>MAEAYKQAGVNIEAGYEAVERMKKHALRTARPEVMAGLGGFGAMFDLSNMSYKEPVLVSGTDGVGTKLKLAFMLDQHDSIGIDAVAMCVNDIVAQGAEPLYFLDYLACGKLVPEKAEQIVKGIADGCEMAGCALIGGETAEMPGFYPDGEYDIAGFSVGIAEKSKLMKPENVKEGDVLIGLPSSGLHSNGFSLVRKVLLEQAGYSLQDKFEELNGTALGAELLTPTKIYVKPLLEVFQSFDVHGAAHITGGGFIENIPRMLPAGLCAEVDYGSWPIPAIFELVEKAGNIGRREMFTTFNMGIGMVLAVDADDMISVIKTLERAGETPYLIGRVKTGKGVIFGGGEL</sequence>
<proteinExistence type="inferred from homology"/>
<evidence type="ECO:0000256" key="1">
    <source>
        <dbReference type="ARBA" id="ARBA00004686"/>
    </source>
</evidence>
<comment type="similarity">
    <text evidence="2 12">Belongs to the AIR synthase family.</text>
</comment>
<dbReference type="GO" id="GO:0004637">
    <property type="term" value="F:phosphoribosylamine-glycine ligase activity"/>
    <property type="evidence" value="ECO:0007669"/>
    <property type="project" value="TreeGrafter"/>
</dbReference>
<dbReference type="SUPFAM" id="SSF55326">
    <property type="entry name" value="PurM N-terminal domain-like"/>
    <property type="match status" value="1"/>
</dbReference>